<keyword evidence="3" id="KW-1185">Reference proteome</keyword>
<gene>
    <name evidence="2" type="ORF">E1267_32185</name>
</gene>
<proteinExistence type="predicted"/>
<dbReference type="Pfam" id="PF02810">
    <property type="entry name" value="SEC-C"/>
    <property type="match status" value="1"/>
</dbReference>
<dbReference type="AlphaFoldDB" id="A0A4R4N0R8"/>
<feature type="region of interest" description="Disordered" evidence="1">
    <location>
        <begin position="88"/>
        <end position="116"/>
    </location>
</feature>
<dbReference type="RefSeq" id="WP_132338091.1">
    <property type="nucleotide sequence ID" value="NZ_SMJZ01000161.1"/>
</dbReference>
<evidence type="ECO:0000313" key="3">
    <source>
        <dbReference type="Proteomes" id="UP000295157"/>
    </source>
</evidence>
<sequence>MRVVTPETGAMRDLYVRYRHERYFVPMLLTCRGSPVHGRAGSRTTLLGGKDPCPCGSGRRFAGGSRPAGGPRNCRWVLAGWLRILPAAPPPGPGARRHGRAGKRCTVPDPARGRAR</sequence>
<dbReference type="Proteomes" id="UP000295157">
    <property type="component" value="Unassembled WGS sequence"/>
</dbReference>
<dbReference type="OrthoDB" id="5512013at2"/>
<accession>A0A4R4N0R8</accession>
<evidence type="ECO:0000256" key="1">
    <source>
        <dbReference type="SAM" id="MobiDB-lite"/>
    </source>
</evidence>
<organism evidence="2 3">
    <name type="scientific">Nonomuraea longispora</name>
    <dbReference type="NCBI Taxonomy" id="1848320"/>
    <lineage>
        <taxon>Bacteria</taxon>
        <taxon>Bacillati</taxon>
        <taxon>Actinomycetota</taxon>
        <taxon>Actinomycetes</taxon>
        <taxon>Streptosporangiales</taxon>
        <taxon>Streptosporangiaceae</taxon>
        <taxon>Nonomuraea</taxon>
    </lineage>
</organism>
<dbReference type="EMBL" id="SMJZ01000161">
    <property type="protein sequence ID" value="TDC01374.1"/>
    <property type="molecule type" value="Genomic_DNA"/>
</dbReference>
<evidence type="ECO:0000313" key="2">
    <source>
        <dbReference type="EMBL" id="TDC01374.1"/>
    </source>
</evidence>
<reference evidence="2 3" key="1">
    <citation type="submission" date="2019-02" db="EMBL/GenBank/DDBJ databases">
        <title>Draft genome sequences of novel Actinobacteria.</title>
        <authorList>
            <person name="Sahin N."/>
            <person name="Ay H."/>
            <person name="Saygin H."/>
        </authorList>
    </citation>
    <scope>NUCLEOTIDE SEQUENCE [LARGE SCALE GENOMIC DNA]</scope>
    <source>
        <strain evidence="2 3">KC201</strain>
    </source>
</reference>
<comment type="caution">
    <text evidence="2">The sequence shown here is derived from an EMBL/GenBank/DDBJ whole genome shotgun (WGS) entry which is preliminary data.</text>
</comment>
<dbReference type="InterPro" id="IPR004027">
    <property type="entry name" value="SEC_C_motif"/>
</dbReference>
<name>A0A4R4N0R8_9ACTN</name>
<protein>
    <submittedName>
        <fullName evidence="2">Uncharacterized protein</fullName>
    </submittedName>
</protein>